<dbReference type="InterPro" id="IPR001155">
    <property type="entry name" value="OxRdtase_FMN_N"/>
</dbReference>
<evidence type="ECO:0000256" key="1">
    <source>
        <dbReference type="ARBA" id="ARBA00001917"/>
    </source>
</evidence>
<dbReference type="CDD" id="cd02932">
    <property type="entry name" value="OYE_YqiM_FMN"/>
    <property type="match status" value="1"/>
</dbReference>
<dbReference type="EMBL" id="MLJW01000274">
    <property type="protein sequence ID" value="OIQ90982.1"/>
    <property type="molecule type" value="Genomic_DNA"/>
</dbReference>
<sequence>MSSPLFSSFQLGQLALANRIVVSPMCQYSAEEGNATAWHRVHLGQLAQSGAGLLIIEATAVEAIGRITPGCLGLYSDANERALAAVLEDVRGFSGIAIGIQLAHAGRKASSARPWDGGQLLPAEQGGWQTVAPSALPHGAHEAPPLPLDAAGLARIRDAFVASARRAARLGLQAVELHCAHGYLLHEFLSPLANQRADAYGGSLENRMRFPLEVFDAVRAALPAHIPLGVRVSATDWVDGGWDLEQTLALAAALKTRGCAWIDVSSGGVSPLQQIPIGPGYQVPLARALRQATGLPTMAVGLITEPHQAEAIVRDGSADLVALARALLWNPRWPWHAAAALQATVSVPPQYWRSEPREARGVFAHAHIGQR</sequence>
<keyword evidence="3" id="KW-0288">FMN</keyword>
<comment type="cofactor">
    <cofactor evidence="1">
        <name>FMN</name>
        <dbReference type="ChEBI" id="CHEBI:58210"/>
    </cofactor>
</comment>
<accession>A0A1J5R4W3</accession>
<proteinExistence type="predicted"/>
<dbReference type="GO" id="GO:0010181">
    <property type="term" value="F:FMN binding"/>
    <property type="evidence" value="ECO:0007669"/>
    <property type="project" value="InterPro"/>
</dbReference>
<keyword evidence="4" id="KW-0521">NADP</keyword>
<dbReference type="GO" id="GO:0003959">
    <property type="term" value="F:NADPH dehydrogenase activity"/>
    <property type="evidence" value="ECO:0007669"/>
    <property type="project" value="UniProtKB-EC"/>
</dbReference>
<protein>
    <submittedName>
        <fullName evidence="7">NADPH dehydrogenase</fullName>
        <ecNumber evidence="7">1.6.99.1</ecNumber>
    </submittedName>
</protein>
<gene>
    <name evidence="7" type="primary">namA_7</name>
    <name evidence="7" type="ORF">GALL_271220</name>
</gene>
<dbReference type="PANTHER" id="PTHR43303">
    <property type="entry name" value="NADPH DEHYDROGENASE C23G7.10C-RELATED"/>
    <property type="match status" value="1"/>
</dbReference>
<organism evidence="7">
    <name type="scientific">mine drainage metagenome</name>
    <dbReference type="NCBI Taxonomy" id="410659"/>
    <lineage>
        <taxon>unclassified sequences</taxon>
        <taxon>metagenomes</taxon>
        <taxon>ecological metagenomes</taxon>
    </lineage>
</organism>
<dbReference type="Gene3D" id="3.20.20.70">
    <property type="entry name" value="Aldolase class I"/>
    <property type="match status" value="1"/>
</dbReference>
<dbReference type="SUPFAM" id="SSF51395">
    <property type="entry name" value="FMN-linked oxidoreductases"/>
    <property type="match status" value="1"/>
</dbReference>
<evidence type="ECO:0000256" key="4">
    <source>
        <dbReference type="ARBA" id="ARBA00022857"/>
    </source>
</evidence>
<dbReference type="InterPro" id="IPR013785">
    <property type="entry name" value="Aldolase_TIM"/>
</dbReference>
<evidence type="ECO:0000259" key="6">
    <source>
        <dbReference type="Pfam" id="PF00724"/>
    </source>
</evidence>
<evidence type="ECO:0000256" key="5">
    <source>
        <dbReference type="ARBA" id="ARBA00023002"/>
    </source>
</evidence>
<evidence type="ECO:0000256" key="2">
    <source>
        <dbReference type="ARBA" id="ARBA00022630"/>
    </source>
</evidence>
<name>A0A1J5R4W3_9ZZZZ</name>
<dbReference type="GO" id="GO:0050661">
    <property type="term" value="F:NADP binding"/>
    <property type="evidence" value="ECO:0007669"/>
    <property type="project" value="InterPro"/>
</dbReference>
<reference evidence="7" key="1">
    <citation type="submission" date="2016-10" db="EMBL/GenBank/DDBJ databases">
        <title>Sequence of Gallionella enrichment culture.</title>
        <authorList>
            <person name="Poehlein A."/>
            <person name="Muehling M."/>
            <person name="Daniel R."/>
        </authorList>
    </citation>
    <scope>NUCLEOTIDE SEQUENCE</scope>
</reference>
<keyword evidence="2" id="KW-0285">Flavoprotein</keyword>
<dbReference type="EC" id="1.6.99.1" evidence="7"/>
<dbReference type="Pfam" id="PF00724">
    <property type="entry name" value="Oxidored_FMN"/>
    <property type="match status" value="1"/>
</dbReference>
<evidence type="ECO:0000256" key="3">
    <source>
        <dbReference type="ARBA" id="ARBA00022643"/>
    </source>
</evidence>
<keyword evidence="5 7" id="KW-0560">Oxidoreductase</keyword>
<dbReference type="PANTHER" id="PTHR43303:SF4">
    <property type="entry name" value="NADPH DEHYDROGENASE C23G7.10C-RELATED"/>
    <property type="match status" value="1"/>
</dbReference>
<evidence type="ECO:0000313" key="7">
    <source>
        <dbReference type="EMBL" id="OIQ90982.1"/>
    </source>
</evidence>
<dbReference type="AlphaFoldDB" id="A0A1J5R4W3"/>
<comment type="caution">
    <text evidence="7">The sequence shown here is derived from an EMBL/GenBank/DDBJ whole genome shotgun (WGS) entry which is preliminary data.</text>
</comment>
<feature type="domain" description="NADH:flavin oxidoreductase/NADH oxidase N-terminal" evidence="6">
    <location>
        <begin position="5"/>
        <end position="339"/>
    </location>
</feature>
<dbReference type="InterPro" id="IPR044152">
    <property type="entry name" value="YqjM-like"/>
</dbReference>